<feature type="compositionally biased region" description="Basic and acidic residues" evidence="1">
    <location>
        <begin position="1"/>
        <end position="19"/>
    </location>
</feature>
<name>A0A4U5ME78_STECR</name>
<feature type="region of interest" description="Disordered" evidence="1">
    <location>
        <begin position="1"/>
        <end position="26"/>
    </location>
</feature>
<protein>
    <submittedName>
        <fullName evidence="2">Uncharacterized protein</fullName>
    </submittedName>
</protein>
<accession>A0A4U5ME78</accession>
<evidence type="ECO:0000313" key="3">
    <source>
        <dbReference type="Proteomes" id="UP000298663"/>
    </source>
</evidence>
<dbReference type="AlphaFoldDB" id="A0A4U5ME78"/>
<gene>
    <name evidence="2" type="ORF">L596_023607</name>
</gene>
<keyword evidence="3" id="KW-1185">Reference proteome</keyword>
<comment type="caution">
    <text evidence="2">The sequence shown here is derived from an EMBL/GenBank/DDBJ whole genome shotgun (WGS) entry which is preliminary data.</text>
</comment>
<sequence length="77" mass="8936">MIHSDVVHGDWKGAGRSDESDFDPTSRRRRFLVRRSEWCRRSCSRELSMDTIATHTTWTSLKRAVIAQLERGTPKGF</sequence>
<reference evidence="2 3" key="2">
    <citation type="journal article" date="2019" name="G3 (Bethesda)">
        <title>Hybrid Assembly of the Genome of the Entomopathogenic Nematode Steinernema carpocapsae Identifies the X-Chromosome.</title>
        <authorList>
            <person name="Serra L."/>
            <person name="Macchietto M."/>
            <person name="Macias-Munoz A."/>
            <person name="McGill C.J."/>
            <person name="Rodriguez I.M."/>
            <person name="Rodriguez B."/>
            <person name="Murad R."/>
            <person name="Mortazavi A."/>
        </authorList>
    </citation>
    <scope>NUCLEOTIDE SEQUENCE [LARGE SCALE GENOMIC DNA]</scope>
    <source>
        <strain evidence="2 3">ALL</strain>
    </source>
</reference>
<organism evidence="2 3">
    <name type="scientific">Steinernema carpocapsae</name>
    <name type="common">Entomopathogenic nematode</name>
    <dbReference type="NCBI Taxonomy" id="34508"/>
    <lineage>
        <taxon>Eukaryota</taxon>
        <taxon>Metazoa</taxon>
        <taxon>Ecdysozoa</taxon>
        <taxon>Nematoda</taxon>
        <taxon>Chromadorea</taxon>
        <taxon>Rhabditida</taxon>
        <taxon>Tylenchina</taxon>
        <taxon>Panagrolaimomorpha</taxon>
        <taxon>Strongyloidoidea</taxon>
        <taxon>Steinernematidae</taxon>
        <taxon>Steinernema</taxon>
    </lineage>
</organism>
<dbReference type="Proteomes" id="UP000298663">
    <property type="component" value="Unassembled WGS sequence"/>
</dbReference>
<evidence type="ECO:0000256" key="1">
    <source>
        <dbReference type="SAM" id="MobiDB-lite"/>
    </source>
</evidence>
<dbReference type="EMBL" id="AZBU02000008">
    <property type="protein sequence ID" value="TKR67458.1"/>
    <property type="molecule type" value="Genomic_DNA"/>
</dbReference>
<proteinExistence type="predicted"/>
<reference evidence="2 3" key="1">
    <citation type="journal article" date="2015" name="Genome Biol.">
        <title>Comparative genomics of Steinernema reveals deeply conserved gene regulatory networks.</title>
        <authorList>
            <person name="Dillman A.R."/>
            <person name="Macchietto M."/>
            <person name="Porter C.F."/>
            <person name="Rogers A."/>
            <person name="Williams B."/>
            <person name="Antoshechkin I."/>
            <person name="Lee M.M."/>
            <person name="Goodwin Z."/>
            <person name="Lu X."/>
            <person name="Lewis E.E."/>
            <person name="Goodrich-Blair H."/>
            <person name="Stock S.P."/>
            <person name="Adams B.J."/>
            <person name="Sternberg P.W."/>
            <person name="Mortazavi A."/>
        </authorList>
    </citation>
    <scope>NUCLEOTIDE SEQUENCE [LARGE SCALE GENOMIC DNA]</scope>
    <source>
        <strain evidence="2 3">ALL</strain>
    </source>
</reference>
<evidence type="ECO:0000313" key="2">
    <source>
        <dbReference type="EMBL" id="TKR67458.1"/>
    </source>
</evidence>